<comment type="caution">
    <text evidence="1">The sequence shown here is derived from an EMBL/GenBank/DDBJ whole genome shotgun (WGS) entry which is preliminary data.</text>
</comment>
<gene>
    <name evidence="1" type="ORF">ADL12_06790</name>
</gene>
<name>A0A0X3VHQ0_9ACTN</name>
<proteinExistence type="predicted"/>
<protein>
    <submittedName>
        <fullName evidence="1">Uncharacterized protein</fullName>
    </submittedName>
</protein>
<organism evidence="1 2">
    <name type="scientific">Streptomyces regalis</name>
    <dbReference type="NCBI Taxonomy" id="68262"/>
    <lineage>
        <taxon>Bacteria</taxon>
        <taxon>Bacillati</taxon>
        <taxon>Actinomycetota</taxon>
        <taxon>Actinomycetes</taxon>
        <taxon>Kitasatosporales</taxon>
        <taxon>Streptomycetaceae</taxon>
        <taxon>Streptomyces</taxon>
    </lineage>
</organism>
<evidence type="ECO:0000313" key="1">
    <source>
        <dbReference type="EMBL" id="KUL43772.1"/>
    </source>
</evidence>
<dbReference type="AlphaFoldDB" id="A0A0X3VHQ0"/>
<reference evidence="2" key="1">
    <citation type="submission" date="2015-10" db="EMBL/GenBank/DDBJ databases">
        <authorList>
            <person name="Ju K.-S."/>
            <person name="Doroghazi J.R."/>
            <person name="Metcalf W.W."/>
        </authorList>
    </citation>
    <scope>NUCLEOTIDE SEQUENCE [LARGE SCALE GENOMIC DNA]</scope>
    <source>
        <strain evidence="2">NRRL 3151</strain>
    </source>
</reference>
<evidence type="ECO:0000313" key="2">
    <source>
        <dbReference type="Proteomes" id="UP000053923"/>
    </source>
</evidence>
<sequence>MAVEEVLSALPPIAVFCEPMQPHSLPCLEAEARTEAERLAAALASVPAFGTTTGRSAGLRAAAVAAARLVRALPAQGVPFDVDGLPSKSPVQSYFRVRTAALTAEQAARQAASVIHRGLMDLCEAPLSGSDIARETAAMRQVVLDLAGITGHRVRAVEWSGGTPDALSGQEPRSQEEMWLARWIIGHQVHVLFNVYATIVLRAAAERLRTGAVREAIHRLVRATVYVQGFAAARAHAAGLPADFYNTAVRPTMVPTVVSVPLTTANTMS</sequence>
<accession>A0A0X3VHQ0</accession>
<keyword evidence="2" id="KW-1185">Reference proteome</keyword>
<dbReference type="Proteomes" id="UP000053923">
    <property type="component" value="Unassembled WGS sequence"/>
</dbReference>
<dbReference type="EMBL" id="LLZG01000030">
    <property type="protein sequence ID" value="KUL43772.1"/>
    <property type="molecule type" value="Genomic_DNA"/>
</dbReference>